<dbReference type="Pfam" id="PF07715">
    <property type="entry name" value="Plug"/>
    <property type="match status" value="1"/>
</dbReference>
<evidence type="ECO:0000256" key="10">
    <source>
        <dbReference type="ARBA" id="ARBA00023136"/>
    </source>
</evidence>
<evidence type="ECO:0000256" key="7">
    <source>
        <dbReference type="ARBA" id="ARBA00023004"/>
    </source>
</evidence>
<name>A0AAU0MUZ7_9GAMM</name>
<keyword evidence="18" id="KW-0675">Receptor</keyword>
<dbReference type="EMBL" id="CP137555">
    <property type="protein sequence ID" value="WOX04005.1"/>
    <property type="molecule type" value="Genomic_DNA"/>
</dbReference>
<dbReference type="InterPro" id="IPR010917">
    <property type="entry name" value="TonB_rcpt_CS"/>
</dbReference>
<keyword evidence="7" id="KW-0408">Iron</keyword>
<keyword evidence="10 12" id="KW-0472">Membrane</keyword>
<keyword evidence="11 12" id="KW-0998">Cell outer membrane</keyword>
<dbReference type="AlphaFoldDB" id="A0AAU0MUZ7"/>
<dbReference type="InterPro" id="IPR000531">
    <property type="entry name" value="Beta-barrel_TonB"/>
</dbReference>
<reference evidence="18 19" key="1">
    <citation type="submission" date="2023-10" db="EMBL/GenBank/DDBJ databases">
        <title>Description of Microbulbifer bruguierae sp. nov., isolated from the sediments of mangrove plant Bruguiera sexangula and comparative genomic analyses of the genus Microbulbifer.</title>
        <authorList>
            <person name="Long M."/>
        </authorList>
    </citation>
    <scope>NUCLEOTIDE SEQUENCE [LARGE SCALE GENOMIC DNA]</scope>
    <source>
        <strain evidence="18 19">SPO729</strain>
    </source>
</reference>
<evidence type="ECO:0000256" key="14">
    <source>
        <dbReference type="RuleBase" id="RU003357"/>
    </source>
</evidence>
<keyword evidence="4" id="KW-0410">Iron transport</keyword>
<feature type="short sequence motif" description="TonB C-terminal box" evidence="13">
    <location>
        <begin position="761"/>
        <end position="778"/>
    </location>
</feature>
<evidence type="ECO:0000256" key="2">
    <source>
        <dbReference type="ARBA" id="ARBA00022448"/>
    </source>
</evidence>
<organism evidence="18 19">
    <name type="scientific">Microbulbifer pacificus</name>
    <dbReference type="NCBI Taxonomy" id="407164"/>
    <lineage>
        <taxon>Bacteria</taxon>
        <taxon>Pseudomonadati</taxon>
        <taxon>Pseudomonadota</taxon>
        <taxon>Gammaproteobacteria</taxon>
        <taxon>Cellvibrionales</taxon>
        <taxon>Microbulbiferaceae</taxon>
        <taxon>Microbulbifer</taxon>
    </lineage>
</organism>
<keyword evidence="3 12" id="KW-1134">Transmembrane beta strand</keyword>
<evidence type="ECO:0000313" key="18">
    <source>
        <dbReference type="EMBL" id="WOX04005.1"/>
    </source>
</evidence>
<proteinExistence type="inferred from homology"/>
<dbReference type="PANTHER" id="PTHR32552">
    <property type="entry name" value="FERRICHROME IRON RECEPTOR-RELATED"/>
    <property type="match status" value="1"/>
</dbReference>
<evidence type="ECO:0000256" key="6">
    <source>
        <dbReference type="ARBA" id="ARBA00022729"/>
    </source>
</evidence>
<keyword evidence="5 12" id="KW-0812">Transmembrane</keyword>
<dbReference type="Proteomes" id="UP001302477">
    <property type="component" value="Chromosome"/>
</dbReference>
<evidence type="ECO:0000259" key="16">
    <source>
        <dbReference type="Pfam" id="PF00593"/>
    </source>
</evidence>
<dbReference type="GO" id="GO:0009279">
    <property type="term" value="C:cell outer membrane"/>
    <property type="evidence" value="ECO:0007669"/>
    <property type="project" value="UniProtKB-SubCell"/>
</dbReference>
<dbReference type="SUPFAM" id="SSF56935">
    <property type="entry name" value="Porins"/>
    <property type="match status" value="1"/>
</dbReference>
<evidence type="ECO:0000256" key="8">
    <source>
        <dbReference type="ARBA" id="ARBA00023065"/>
    </source>
</evidence>
<protein>
    <submittedName>
        <fullName evidence="18">TonB-dependent receptor</fullName>
    </submittedName>
</protein>
<dbReference type="KEGG" id="mpaf:R5R33_09650"/>
<dbReference type="PROSITE" id="PS01156">
    <property type="entry name" value="TONB_DEPENDENT_REC_2"/>
    <property type="match status" value="1"/>
</dbReference>
<evidence type="ECO:0000256" key="3">
    <source>
        <dbReference type="ARBA" id="ARBA00022452"/>
    </source>
</evidence>
<dbReference type="InterPro" id="IPR012910">
    <property type="entry name" value="Plug_dom"/>
</dbReference>
<gene>
    <name evidence="18" type="ORF">R5R33_09650</name>
</gene>
<evidence type="ECO:0000256" key="5">
    <source>
        <dbReference type="ARBA" id="ARBA00022692"/>
    </source>
</evidence>
<evidence type="ECO:0000256" key="1">
    <source>
        <dbReference type="ARBA" id="ARBA00004571"/>
    </source>
</evidence>
<keyword evidence="2 12" id="KW-0813">Transport</keyword>
<evidence type="ECO:0000256" key="13">
    <source>
        <dbReference type="PROSITE-ProRule" id="PRU10144"/>
    </source>
</evidence>
<dbReference type="Gene3D" id="2.40.170.20">
    <property type="entry name" value="TonB-dependent receptor, beta-barrel domain"/>
    <property type="match status" value="1"/>
</dbReference>
<accession>A0AAU0MUZ7</accession>
<evidence type="ECO:0000256" key="15">
    <source>
        <dbReference type="SAM" id="SignalP"/>
    </source>
</evidence>
<sequence length="778" mass="85191">MATKHTYDNPFLRNLTVATTALAAAIAAAVPFAVSAQEARQLEEVVVTAQRREENLQEVPVAVTAVTGDELAAAQVDSIANIQQISSSTRFAVVNSAANSANIVIRGIGTVGNSRAFEGAVGVFVDGVYRTRAGQAMQNWLDMESLEILRGPQGTLFGKNTSAGALILNSKAPTTDDFSVDYEVGVGNYGNQLVRGATNVPLSDKAAMRVAAIWGSEDGYIEDPNGGEYNGREPRGAKVQFLYQPSETFSSRLIIDWFDEQNNCCYGQVDAIDGPTQPFINALVLAQGKQLPSENLKDYQQVLSNPTDQSIDDKGAVLHMAWELDGGRTLKSVSSIRDWRISQQGMDADFVGANILSISESLRTKMISQEFTLNGDVESFGPFSGGDYVVGAYYADEDIDAHHELWWGDQAQFYWDTLFTQLYGFPAGTVDATEGQWSDVDMPADSRSHAAFTHWNLDVNEQFGLTVGLRYSRDEKNGAMFRNAFTPAPNAVFRVLTAQPGPEFDDHYEEDAFSGSLSAQYHFTGQVMGYASYSRGYKSGGVNIDNSGAGTNLNNPEEVPGAIPGDPTYRAEYMDGYELGLKTEYWNGRARSNFAVFYNDIEDLQLAQFQGTRFSVDNAPEATVYGLELENQFVLNDTFSLMFDLTHLAEARFGDDPVLGILADREFAMAPNLSANLALDFERPIATGLNLFGRVGMVYNSEIYSNTSNNLKVDAQSEYAANIGLRPDSTSWSLSAWCQNCSDNRYASVHFDSPLQAGDYNAYVSYPRTYGLTLRGSF</sequence>
<feature type="domain" description="TonB-dependent receptor-like beta-barrel" evidence="16">
    <location>
        <begin position="357"/>
        <end position="740"/>
    </location>
</feature>
<feature type="signal peptide" evidence="15">
    <location>
        <begin position="1"/>
        <end position="36"/>
    </location>
</feature>
<dbReference type="PANTHER" id="PTHR32552:SF81">
    <property type="entry name" value="TONB-DEPENDENT OUTER MEMBRANE RECEPTOR"/>
    <property type="match status" value="1"/>
</dbReference>
<dbReference type="GO" id="GO:0006826">
    <property type="term" value="P:iron ion transport"/>
    <property type="evidence" value="ECO:0007669"/>
    <property type="project" value="UniProtKB-KW"/>
</dbReference>
<comment type="similarity">
    <text evidence="12 14">Belongs to the TonB-dependent receptor family.</text>
</comment>
<dbReference type="Pfam" id="PF00593">
    <property type="entry name" value="TonB_dep_Rec_b-barrel"/>
    <property type="match status" value="1"/>
</dbReference>
<dbReference type="RefSeq" id="WP_318952488.1">
    <property type="nucleotide sequence ID" value="NZ_CP137555.1"/>
</dbReference>
<evidence type="ECO:0000256" key="9">
    <source>
        <dbReference type="ARBA" id="ARBA00023077"/>
    </source>
</evidence>
<evidence type="ECO:0000313" key="19">
    <source>
        <dbReference type="Proteomes" id="UP001302477"/>
    </source>
</evidence>
<evidence type="ECO:0000256" key="12">
    <source>
        <dbReference type="PROSITE-ProRule" id="PRU01360"/>
    </source>
</evidence>
<evidence type="ECO:0000256" key="4">
    <source>
        <dbReference type="ARBA" id="ARBA00022496"/>
    </source>
</evidence>
<dbReference type="PROSITE" id="PS52016">
    <property type="entry name" value="TONB_DEPENDENT_REC_3"/>
    <property type="match status" value="1"/>
</dbReference>
<comment type="subcellular location">
    <subcellularLocation>
        <location evidence="1 12">Cell outer membrane</location>
        <topology evidence="1 12">Multi-pass membrane protein</topology>
    </subcellularLocation>
</comment>
<keyword evidence="6 15" id="KW-0732">Signal</keyword>
<keyword evidence="19" id="KW-1185">Reference proteome</keyword>
<dbReference type="InterPro" id="IPR039426">
    <property type="entry name" value="TonB-dep_rcpt-like"/>
</dbReference>
<keyword evidence="9 14" id="KW-0798">TonB box</keyword>
<evidence type="ECO:0000259" key="17">
    <source>
        <dbReference type="Pfam" id="PF07715"/>
    </source>
</evidence>
<dbReference type="InterPro" id="IPR036942">
    <property type="entry name" value="Beta-barrel_TonB_sf"/>
</dbReference>
<evidence type="ECO:0000256" key="11">
    <source>
        <dbReference type="ARBA" id="ARBA00023237"/>
    </source>
</evidence>
<feature type="domain" description="TonB-dependent receptor plug" evidence="17">
    <location>
        <begin position="56"/>
        <end position="165"/>
    </location>
</feature>
<keyword evidence="8" id="KW-0406">Ion transport</keyword>
<feature type="chain" id="PRO_5043647639" evidence="15">
    <location>
        <begin position="37"/>
        <end position="778"/>
    </location>
</feature>